<feature type="compositionally biased region" description="Basic and acidic residues" evidence="1">
    <location>
        <begin position="359"/>
        <end position="373"/>
    </location>
</feature>
<feature type="compositionally biased region" description="Polar residues" evidence="1">
    <location>
        <begin position="715"/>
        <end position="726"/>
    </location>
</feature>
<feature type="compositionally biased region" description="Polar residues" evidence="1">
    <location>
        <begin position="599"/>
        <end position="612"/>
    </location>
</feature>
<proteinExistence type="predicted"/>
<dbReference type="AlphaFoldDB" id="A0AAV2SMI8"/>
<feature type="non-terminal residue" evidence="2">
    <location>
        <position position="838"/>
    </location>
</feature>
<organism evidence="2 3">
    <name type="scientific">Meganyctiphanes norvegica</name>
    <name type="common">Northern krill</name>
    <name type="synonym">Thysanopoda norvegica</name>
    <dbReference type="NCBI Taxonomy" id="48144"/>
    <lineage>
        <taxon>Eukaryota</taxon>
        <taxon>Metazoa</taxon>
        <taxon>Ecdysozoa</taxon>
        <taxon>Arthropoda</taxon>
        <taxon>Crustacea</taxon>
        <taxon>Multicrustacea</taxon>
        <taxon>Malacostraca</taxon>
        <taxon>Eumalacostraca</taxon>
        <taxon>Eucarida</taxon>
        <taxon>Euphausiacea</taxon>
        <taxon>Euphausiidae</taxon>
        <taxon>Meganyctiphanes</taxon>
    </lineage>
</organism>
<name>A0AAV2SMI8_MEGNR</name>
<reference evidence="2 3" key="1">
    <citation type="submission" date="2024-05" db="EMBL/GenBank/DDBJ databases">
        <authorList>
            <person name="Wallberg A."/>
        </authorList>
    </citation>
    <scope>NUCLEOTIDE SEQUENCE [LARGE SCALE GENOMIC DNA]</scope>
</reference>
<evidence type="ECO:0000313" key="3">
    <source>
        <dbReference type="Proteomes" id="UP001497623"/>
    </source>
</evidence>
<keyword evidence="3" id="KW-1185">Reference proteome</keyword>
<dbReference type="Proteomes" id="UP001497623">
    <property type="component" value="Unassembled WGS sequence"/>
</dbReference>
<sequence>MDDDQDYLDGLNLVSTECYNVPSKIKMGGTQNELLKQIGLELAASAVFTGKVDVKASSKSLQRLYLRHQASQQPSSFNKSIHHPASVPVSIRPATGRSHLPSGHPTGHTVGPSRHNIGHHSSTPQTMPFQKVHSVSSVNPYLPGSGNAYLRETLQQPTGTYRYNPATGQTILYQASSSSVVRGLGIGSSNVNSNIAGIWHPSSSHHNSPNPQVTYMRAGGASVLPQHNGPPPTYQQSIILQPAGPIIQQQQTVEPTIQQQQQPAGPTIQQHPSGMVVQTPASSIGPSQLVAIKQTTAQSDTTGCTNTEPNLTEKQNAIVHESVVKKAPLLELTVCEPSPLSCEVDKSNDQKQNEGNQVIKEHKENEARISDEEKSTVSANLEEGNINIHTVEQQNTDNRKVLDPTVTITCTTSIQESSKIALSNSESTPDSSYLAVGGRVMPPPLSYMGGTPEGGVSRSYPRSTTTPPSVNKVVVPNIGVLQAKSMAPPTLLRHGMQPPVAPSQVTHPHTAHWSQPHPAHMIGVPVQSPPMYSPSHGSHGGYGGYSYVGHMQGGYMTSGYMQGPPPPPHSGHMVIHGGSHISGLIRQQGLPHNHYAYVQSSPHSLSSRSGAASQAGPLHHGSGYVIPSPPSSHRGSSYQGVVPSDHLDGDHMLPGSLQRTASQGTPSPGTASSSGTPGTTPSPGGTPSPGAAIASPGFISQTGSSLGLSPRVSPGVNTPRQDFSESAENKNLPKIKQEILASDYHPLTLDTANVASFKHDGLSDNDGKTEIEVKTQQVPHGDLSVNEFINTLKPSTNKSCTGYFDQHTDIKENTQDDFSKTVLMENKLKEEFHNFAIS</sequence>
<comment type="caution">
    <text evidence="2">The sequence shown here is derived from an EMBL/GenBank/DDBJ whole genome shotgun (WGS) entry which is preliminary data.</text>
</comment>
<evidence type="ECO:0000256" key="1">
    <source>
        <dbReference type="SAM" id="MobiDB-lite"/>
    </source>
</evidence>
<protein>
    <submittedName>
        <fullName evidence="2">Uncharacterized protein</fullName>
    </submittedName>
</protein>
<feature type="compositionally biased region" description="Polar residues" evidence="1">
    <location>
        <begin position="698"/>
        <end position="707"/>
    </location>
</feature>
<feature type="region of interest" description="Disordered" evidence="1">
    <location>
        <begin position="599"/>
        <end position="730"/>
    </location>
</feature>
<gene>
    <name evidence="2" type="ORF">MNOR_LOCUS38442</name>
</gene>
<feature type="compositionally biased region" description="Low complexity" evidence="1">
    <location>
        <begin position="662"/>
        <end position="697"/>
    </location>
</feature>
<dbReference type="EMBL" id="CAXKWB010087469">
    <property type="protein sequence ID" value="CAL4212075.1"/>
    <property type="molecule type" value="Genomic_DNA"/>
</dbReference>
<evidence type="ECO:0000313" key="2">
    <source>
        <dbReference type="EMBL" id="CAL4212075.1"/>
    </source>
</evidence>
<feature type="region of interest" description="Disordered" evidence="1">
    <location>
        <begin position="71"/>
        <end position="127"/>
    </location>
</feature>
<feature type="region of interest" description="Disordered" evidence="1">
    <location>
        <begin position="344"/>
        <end position="373"/>
    </location>
</feature>
<accession>A0AAV2SMI8</accession>